<keyword evidence="2" id="KW-1185">Reference proteome</keyword>
<dbReference type="Pfam" id="PF00378">
    <property type="entry name" value="ECH_1"/>
    <property type="match status" value="1"/>
</dbReference>
<proteinExistence type="predicted"/>
<dbReference type="SUPFAM" id="SSF52096">
    <property type="entry name" value="ClpP/crotonase"/>
    <property type="match status" value="1"/>
</dbReference>
<organism evidence="1 2">
    <name type="scientific">Sneathiella marina</name>
    <dbReference type="NCBI Taxonomy" id="2950108"/>
    <lineage>
        <taxon>Bacteria</taxon>
        <taxon>Pseudomonadati</taxon>
        <taxon>Pseudomonadota</taxon>
        <taxon>Alphaproteobacteria</taxon>
        <taxon>Sneathiellales</taxon>
        <taxon>Sneathiellaceae</taxon>
        <taxon>Sneathiella</taxon>
    </lineage>
</organism>
<dbReference type="Proteomes" id="UP001056291">
    <property type="component" value="Chromosome"/>
</dbReference>
<dbReference type="Gene3D" id="3.90.226.10">
    <property type="entry name" value="2-enoyl-CoA Hydratase, Chain A, domain 1"/>
    <property type="match status" value="1"/>
</dbReference>
<accession>A0ABY4W1V9</accession>
<name>A0ABY4W1V9_9PROT</name>
<dbReference type="InterPro" id="IPR029045">
    <property type="entry name" value="ClpP/crotonase-like_dom_sf"/>
</dbReference>
<dbReference type="PANTHER" id="PTHR11941">
    <property type="entry name" value="ENOYL-COA HYDRATASE-RELATED"/>
    <property type="match status" value="1"/>
</dbReference>
<dbReference type="RefSeq" id="WP_251934154.1">
    <property type="nucleotide sequence ID" value="NZ_CP098747.1"/>
</dbReference>
<dbReference type="EMBL" id="CP098747">
    <property type="protein sequence ID" value="USG61167.1"/>
    <property type="molecule type" value="Genomic_DNA"/>
</dbReference>
<evidence type="ECO:0000313" key="2">
    <source>
        <dbReference type="Proteomes" id="UP001056291"/>
    </source>
</evidence>
<reference evidence="1" key="1">
    <citation type="submission" date="2022-06" db="EMBL/GenBank/DDBJ databases">
        <title>Sneathiella actinostolidae sp. nov., isolated from a sea anemonein the Western Pacific Ocean.</title>
        <authorList>
            <person name="Wei M.J."/>
        </authorList>
    </citation>
    <scope>NUCLEOTIDE SEQUENCE</scope>
    <source>
        <strain evidence="1">PHK-P5</strain>
    </source>
</reference>
<gene>
    <name evidence="1" type="ORF">NBZ79_18585</name>
</gene>
<dbReference type="InterPro" id="IPR001753">
    <property type="entry name" value="Enoyl-CoA_hydra/iso"/>
</dbReference>
<evidence type="ECO:0000313" key="1">
    <source>
        <dbReference type="EMBL" id="USG61167.1"/>
    </source>
</evidence>
<sequence length="251" mass="27078">MSTSFHINVENTTLTVRLDNPEQHNILSPTTMMGLREALEKQTDNADLRVAILTGTGKSFCAGADLGELGRYNFDENPLEMLTNIVETLPFPTICALNGGVYGGGADLAMSCDFRIGVTGMSCFIPPARIGIHYPPTGLARAVARLGLGPAKRFFLACEKMSAEELKAIGFLDYLVDPSELDVRTTQLADSISSLAPLSLRGMKETLNDIARGELDMVKARAAQKACLQSNDFTEGRQALAEKRVANFTGT</sequence>
<dbReference type="CDD" id="cd06558">
    <property type="entry name" value="crotonase-like"/>
    <property type="match status" value="1"/>
</dbReference>
<dbReference type="PANTHER" id="PTHR11941:SF54">
    <property type="entry name" value="ENOYL-COA HYDRATASE, MITOCHONDRIAL"/>
    <property type="match status" value="1"/>
</dbReference>
<protein>
    <submittedName>
        <fullName evidence="1">Enoyl-CoA hydratase/isomerase family protein</fullName>
    </submittedName>
</protein>